<dbReference type="EMBL" id="LCJB01000037">
    <property type="protein sequence ID" value="KKT70061.1"/>
    <property type="molecule type" value="Genomic_DNA"/>
</dbReference>
<gene>
    <name evidence="2" type="ORF">UW63_C0037G0001</name>
</gene>
<keyword evidence="1" id="KW-0472">Membrane</keyword>
<sequence length="87" mass="10121">MIFLFLTAPVFFIYLASFSPEDLAQIEIDKLNSVRDKKISQGEENVYKLSSWANQLTTKVIGILLLIVFWGIIFSLIMVHDWDFFKC</sequence>
<comment type="caution">
    <text evidence="2">The sequence shown here is derived from an EMBL/GenBank/DDBJ whole genome shotgun (WGS) entry which is preliminary data.</text>
</comment>
<name>A0A0G1JEK6_9BACT</name>
<evidence type="ECO:0000313" key="2">
    <source>
        <dbReference type="EMBL" id="KKT70061.1"/>
    </source>
</evidence>
<feature type="transmembrane region" description="Helical" evidence="1">
    <location>
        <begin position="60"/>
        <end position="79"/>
    </location>
</feature>
<evidence type="ECO:0000313" key="3">
    <source>
        <dbReference type="Proteomes" id="UP000034154"/>
    </source>
</evidence>
<organism evidence="2 3">
    <name type="scientific">Candidatus Uhrbacteria bacterium GW2011_GWF2_44_350</name>
    <dbReference type="NCBI Taxonomy" id="1619000"/>
    <lineage>
        <taxon>Bacteria</taxon>
        <taxon>Candidatus Uhriibacteriota</taxon>
    </lineage>
</organism>
<dbReference type="AlphaFoldDB" id="A0A0G1JEK6"/>
<proteinExistence type="predicted"/>
<keyword evidence="1" id="KW-1133">Transmembrane helix</keyword>
<reference evidence="2 3" key="1">
    <citation type="journal article" date="2015" name="Nature">
        <title>rRNA introns, odd ribosomes, and small enigmatic genomes across a large radiation of phyla.</title>
        <authorList>
            <person name="Brown C.T."/>
            <person name="Hug L.A."/>
            <person name="Thomas B.C."/>
            <person name="Sharon I."/>
            <person name="Castelle C.J."/>
            <person name="Singh A."/>
            <person name="Wilkins M.J."/>
            <person name="Williams K.H."/>
            <person name="Banfield J.F."/>
        </authorList>
    </citation>
    <scope>NUCLEOTIDE SEQUENCE [LARGE SCALE GENOMIC DNA]</scope>
</reference>
<dbReference type="Proteomes" id="UP000034154">
    <property type="component" value="Unassembled WGS sequence"/>
</dbReference>
<protein>
    <submittedName>
        <fullName evidence="2">Uncharacterized protein</fullName>
    </submittedName>
</protein>
<evidence type="ECO:0000256" key="1">
    <source>
        <dbReference type="SAM" id="Phobius"/>
    </source>
</evidence>
<accession>A0A0G1JEK6</accession>
<keyword evidence="1" id="KW-0812">Transmembrane</keyword>